<protein>
    <submittedName>
        <fullName evidence="4">Peptidylprolyl isomerase</fullName>
        <ecNumber evidence="4">5.2.1.8</ecNumber>
    </submittedName>
</protein>
<feature type="domain" description="PPIase cyclophilin-type" evidence="3">
    <location>
        <begin position="123"/>
        <end position="281"/>
    </location>
</feature>
<dbReference type="PANTHER" id="PTHR45625">
    <property type="entry name" value="PEPTIDYL-PROLYL CIS-TRANS ISOMERASE-RELATED"/>
    <property type="match status" value="1"/>
</dbReference>
<keyword evidence="5" id="KW-1185">Reference proteome</keyword>
<dbReference type="SUPFAM" id="SSF50891">
    <property type="entry name" value="Cyclophilin-like"/>
    <property type="match status" value="1"/>
</dbReference>
<dbReference type="EMBL" id="JAVREV010000004">
    <property type="protein sequence ID" value="MDT0442797.1"/>
    <property type="molecule type" value="Genomic_DNA"/>
</dbReference>
<evidence type="ECO:0000313" key="5">
    <source>
        <dbReference type="Proteomes" id="UP001183615"/>
    </source>
</evidence>
<proteinExistence type="predicted"/>
<sequence length="287" mass="30888">MVSKEQRRRQLARAKFERQQQRRANRARRGRRRQILLVALLVALLAGGGTAWAVLSGGDDEDSQQAADDEATADPGEETSPPVEDPCEEPAEGEPSTQTWEEEPEMAVDTASDYLMRLRTTCGDIGITMDAEVAPRTVNSFNFLAGEGFFDHSRCHRLVPEGIFVLQCGDPEGTGAGGPGYTIPDENLDDPDVAEGVYPAGTVAMANQYNPQDDSGRDSGGSQFFIVYEDSQLPPDYTPFGTVTEGLDVVQLIAETGATQPDPTTGNTAPHATVVINEATVEEVVAE</sequence>
<feature type="compositionally biased region" description="Acidic residues" evidence="2">
    <location>
        <begin position="58"/>
        <end position="77"/>
    </location>
</feature>
<dbReference type="PANTHER" id="PTHR45625:SF3">
    <property type="entry name" value="PEPTIDYL-PROLYL CIS-TRANS ISOMERASE B-RELATED"/>
    <property type="match status" value="1"/>
</dbReference>
<dbReference type="CDD" id="cd00317">
    <property type="entry name" value="cyclophilin"/>
    <property type="match status" value="1"/>
</dbReference>
<evidence type="ECO:0000256" key="2">
    <source>
        <dbReference type="SAM" id="MobiDB-lite"/>
    </source>
</evidence>
<comment type="function">
    <text evidence="1">PPIases accelerate the folding of proteins. It catalyzes the cis-trans isomerization of proline imidic peptide bonds in oligopeptides.</text>
</comment>
<dbReference type="GO" id="GO:0003755">
    <property type="term" value="F:peptidyl-prolyl cis-trans isomerase activity"/>
    <property type="evidence" value="ECO:0007669"/>
    <property type="project" value="UniProtKB-EC"/>
</dbReference>
<gene>
    <name evidence="4" type="ORF">RM779_09315</name>
</gene>
<feature type="compositionally biased region" description="Basic residues" evidence="2">
    <location>
        <begin position="1"/>
        <end position="12"/>
    </location>
</feature>
<dbReference type="Pfam" id="PF00160">
    <property type="entry name" value="Pro_isomerase"/>
    <property type="match status" value="1"/>
</dbReference>
<comment type="caution">
    <text evidence="4">The sequence shown here is derived from an EMBL/GenBank/DDBJ whole genome shotgun (WGS) entry which is preliminary data.</text>
</comment>
<dbReference type="PROSITE" id="PS50072">
    <property type="entry name" value="CSA_PPIASE_2"/>
    <property type="match status" value="1"/>
</dbReference>
<evidence type="ECO:0000256" key="1">
    <source>
        <dbReference type="ARBA" id="ARBA00002388"/>
    </source>
</evidence>
<evidence type="ECO:0000313" key="4">
    <source>
        <dbReference type="EMBL" id="MDT0442797.1"/>
    </source>
</evidence>
<evidence type="ECO:0000259" key="3">
    <source>
        <dbReference type="PROSITE" id="PS50072"/>
    </source>
</evidence>
<keyword evidence="4" id="KW-0413">Isomerase</keyword>
<feature type="region of interest" description="Disordered" evidence="2">
    <location>
        <begin position="1"/>
        <end position="28"/>
    </location>
</feature>
<dbReference type="Proteomes" id="UP001183615">
    <property type="component" value="Unassembled WGS sequence"/>
</dbReference>
<dbReference type="Gene3D" id="2.40.100.10">
    <property type="entry name" value="Cyclophilin-like"/>
    <property type="match status" value="1"/>
</dbReference>
<dbReference type="InterPro" id="IPR044666">
    <property type="entry name" value="Cyclophilin_A-like"/>
</dbReference>
<dbReference type="InterPro" id="IPR029000">
    <property type="entry name" value="Cyclophilin-like_dom_sf"/>
</dbReference>
<dbReference type="InterPro" id="IPR002130">
    <property type="entry name" value="Cyclophilin-type_PPIase_dom"/>
</dbReference>
<accession>A0ABU2S1F8</accession>
<reference evidence="5" key="1">
    <citation type="submission" date="2023-07" db="EMBL/GenBank/DDBJ databases">
        <title>30 novel species of actinomycetes from the DSMZ collection.</title>
        <authorList>
            <person name="Nouioui I."/>
        </authorList>
    </citation>
    <scope>NUCLEOTIDE SEQUENCE [LARGE SCALE GENOMIC DNA]</scope>
    <source>
        <strain evidence="5">DSM 41886</strain>
    </source>
</reference>
<dbReference type="EC" id="5.2.1.8" evidence="4"/>
<dbReference type="RefSeq" id="WP_311617196.1">
    <property type="nucleotide sequence ID" value="NZ_JAVREV010000004.1"/>
</dbReference>
<name>A0ABU2S1F8_9ACTN</name>
<feature type="region of interest" description="Disordered" evidence="2">
    <location>
        <begin position="56"/>
        <end position="105"/>
    </location>
</feature>
<organism evidence="4 5">
    <name type="scientific">Streptomyces johnsoniae</name>
    <dbReference type="NCBI Taxonomy" id="3075532"/>
    <lineage>
        <taxon>Bacteria</taxon>
        <taxon>Bacillati</taxon>
        <taxon>Actinomycetota</taxon>
        <taxon>Actinomycetes</taxon>
        <taxon>Kitasatosporales</taxon>
        <taxon>Streptomycetaceae</taxon>
        <taxon>Streptomyces</taxon>
    </lineage>
</organism>